<dbReference type="EMBL" id="SCFB01000006">
    <property type="protein sequence ID" value="RZI45904.1"/>
    <property type="molecule type" value="Genomic_DNA"/>
</dbReference>
<dbReference type="Pfam" id="PF11638">
    <property type="entry name" value="DnaA_N"/>
    <property type="match status" value="1"/>
</dbReference>
<evidence type="ECO:0000313" key="15">
    <source>
        <dbReference type="Proteomes" id="UP000293550"/>
    </source>
</evidence>
<name>A0A4Q7DIS7_9PROT</name>
<evidence type="ECO:0000259" key="13">
    <source>
        <dbReference type="SMART" id="SM00760"/>
    </source>
</evidence>
<keyword evidence="15" id="KW-1185">Reference proteome</keyword>
<feature type="binding site" evidence="8">
    <location>
        <position position="169"/>
    </location>
    <ligand>
        <name>ATP</name>
        <dbReference type="ChEBI" id="CHEBI:30616"/>
    </ligand>
</feature>
<dbReference type="InterPro" id="IPR013159">
    <property type="entry name" value="DnaA_C"/>
</dbReference>
<dbReference type="GO" id="GO:0005886">
    <property type="term" value="C:plasma membrane"/>
    <property type="evidence" value="ECO:0007669"/>
    <property type="project" value="TreeGrafter"/>
</dbReference>
<evidence type="ECO:0000259" key="12">
    <source>
        <dbReference type="SMART" id="SM00382"/>
    </source>
</evidence>
<keyword evidence="5 8" id="KW-0067">ATP-binding</keyword>
<dbReference type="OrthoDB" id="9807019at2"/>
<comment type="domain">
    <text evidence="8">Domain I is involved in oligomerization and binding regulators, domain II is flexibile and of varying length in different bacteria, domain III forms the AAA+ region, while domain IV binds dsDNA.</text>
</comment>
<dbReference type="GO" id="GO:0006275">
    <property type="term" value="P:regulation of DNA replication"/>
    <property type="evidence" value="ECO:0007669"/>
    <property type="project" value="UniProtKB-UniRule"/>
</dbReference>
<dbReference type="PRINTS" id="PR00051">
    <property type="entry name" value="DNAA"/>
</dbReference>
<dbReference type="GO" id="GO:0005524">
    <property type="term" value="F:ATP binding"/>
    <property type="evidence" value="ECO:0007669"/>
    <property type="project" value="UniProtKB-UniRule"/>
</dbReference>
<evidence type="ECO:0000256" key="8">
    <source>
        <dbReference type="HAMAP-Rule" id="MF_00377"/>
    </source>
</evidence>
<dbReference type="GO" id="GO:0005737">
    <property type="term" value="C:cytoplasm"/>
    <property type="evidence" value="ECO:0007669"/>
    <property type="project" value="UniProtKB-SubCell"/>
</dbReference>
<dbReference type="NCBIfam" id="TIGR00362">
    <property type="entry name" value="DnaA"/>
    <property type="match status" value="1"/>
</dbReference>
<dbReference type="AlphaFoldDB" id="A0A4Q7DIS7"/>
<dbReference type="HAMAP" id="MF_00377">
    <property type="entry name" value="DnaA_bact"/>
    <property type="match status" value="1"/>
</dbReference>
<dbReference type="InterPro" id="IPR001957">
    <property type="entry name" value="Chromosome_initiator_DnaA"/>
</dbReference>
<dbReference type="InterPro" id="IPR020591">
    <property type="entry name" value="Chromosome_initiator_DnaA-like"/>
</dbReference>
<dbReference type="GO" id="GO:0008289">
    <property type="term" value="F:lipid binding"/>
    <property type="evidence" value="ECO:0007669"/>
    <property type="project" value="UniProtKB-KW"/>
</dbReference>
<dbReference type="InterPro" id="IPR027417">
    <property type="entry name" value="P-loop_NTPase"/>
</dbReference>
<comment type="caution">
    <text evidence="14">The sequence shown here is derived from an EMBL/GenBank/DDBJ whole genome shotgun (WGS) entry which is preliminary data.</text>
</comment>
<dbReference type="SMART" id="SM00382">
    <property type="entry name" value="AAA"/>
    <property type="match status" value="1"/>
</dbReference>
<dbReference type="Gene3D" id="1.10.8.60">
    <property type="match status" value="1"/>
</dbReference>
<feature type="region of interest" description="Domain I, interacts with DnaA modulators" evidence="8">
    <location>
        <begin position="1"/>
        <end position="85"/>
    </location>
</feature>
<feature type="binding site" evidence="8">
    <location>
        <position position="167"/>
    </location>
    <ligand>
        <name>ATP</name>
        <dbReference type="ChEBI" id="CHEBI:30616"/>
    </ligand>
</feature>
<dbReference type="GO" id="GO:0006270">
    <property type="term" value="P:DNA replication initiation"/>
    <property type="evidence" value="ECO:0007669"/>
    <property type="project" value="UniProtKB-UniRule"/>
</dbReference>
<comment type="caution">
    <text evidence="8">Lacks conserved residue(s) required for the propagation of feature annotation.</text>
</comment>
<dbReference type="SUPFAM" id="SSF48295">
    <property type="entry name" value="TrpR-like"/>
    <property type="match status" value="1"/>
</dbReference>
<keyword evidence="6 8" id="KW-0446">Lipid-binding</keyword>
<dbReference type="InterPro" id="IPR018312">
    <property type="entry name" value="Chromosome_initiator_DnaA_CS"/>
</dbReference>
<dbReference type="Proteomes" id="UP000293550">
    <property type="component" value="Unassembled WGS sequence"/>
</dbReference>
<feature type="binding site" evidence="8">
    <location>
        <position position="170"/>
    </location>
    <ligand>
        <name>ATP</name>
        <dbReference type="ChEBI" id="CHEBI:30616"/>
    </ligand>
</feature>
<dbReference type="InterPro" id="IPR010921">
    <property type="entry name" value="Trp_repressor/repl_initiator"/>
</dbReference>
<dbReference type="SUPFAM" id="SSF52540">
    <property type="entry name" value="P-loop containing nucleoside triphosphate hydrolases"/>
    <property type="match status" value="1"/>
</dbReference>
<dbReference type="InterPro" id="IPR013317">
    <property type="entry name" value="DnaA_dom"/>
</dbReference>
<evidence type="ECO:0000313" key="14">
    <source>
        <dbReference type="EMBL" id="RZI45904.1"/>
    </source>
</evidence>
<accession>A0A4Q7DIS7</accession>
<evidence type="ECO:0000256" key="6">
    <source>
        <dbReference type="ARBA" id="ARBA00023121"/>
    </source>
</evidence>
<evidence type="ECO:0000256" key="11">
    <source>
        <dbReference type="RuleBase" id="RU004227"/>
    </source>
</evidence>
<evidence type="ECO:0000256" key="4">
    <source>
        <dbReference type="ARBA" id="ARBA00022741"/>
    </source>
</evidence>
<dbReference type="InterPro" id="IPR024633">
    <property type="entry name" value="DnaA_N_dom"/>
</dbReference>
<organism evidence="14 15">
    <name type="scientific">Candidatus Finniella inopinata</name>
    <dbReference type="NCBI Taxonomy" id="1696036"/>
    <lineage>
        <taxon>Bacteria</taxon>
        <taxon>Pseudomonadati</taxon>
        <taxon>Pseudomonadota</taxon>
        <taxon>Alphaproteobacteria</taxon>
        <taxon>Holosporales</taxon>
        <taxon>Candidatus Paracaedibacteraceae</taxon>
        <taxon>Candidatus Finniella</taxon>
    </lineage>
</organism>
<dbReference type="Pfam" id="PF08299">
    <property type="entry name" value="Bac_DnaA_C"/>
    <property type="match status" value="1"/>
</dbReference>
<dbReference type="GO" id="GO:0003688">
    <property type="term" value="F:DNA replication origin binding"/>
    <property type="evidence" value="ECO:0007669"/>
    <property type="project" value="UniProtKB-UniRule"/>
</dbReference>
<dbReference type="Gene3D" id="1.10.1750.10">
    <property type="match status" value="1"/>
</dbReference>
<dbReference type="Gene3D" id="3.30.300.180">
    <property type="match status" value="1"/>
</dbReference>
<feature type="domain" description="Chromosomal replication initiator DnaA C-terminal" evidence="13">
    <location>
        <begin position="367"/>
        <end position="436"/>
    </location>
</feature>
<dbReference type="Pfam" id="PF00308">
    <property type="entry name" value="Bac_DnaA"/>
    <property type="match status" value="1"/>
</dbReference>
<dbReference type="Gene3D" id="3.40.50.300">
    <property type="entry name" value="P-loop containing nucleotide triphosphate hydrolases"/>
    <property type="match status" value="1"/>
</dbReference>
<feature type="domain" description="AAA+ ATPase" evidence="12">
    <location>
        <begin position="156"/>
        <end position="287"/>
    </location>
</feature>
<reference evidence="14 15" key="1">
    <citation type="submission" date="2018-10" db="EMBL/GenBank/DDBJ databases">
        <title>An updated phylogeny of the Alphaproteobacteria reveals that the parasitic Rickettsiales and Holosporales have independent origins.</title>
        <authorList>
            <person name="Munoz-Gomez S.A."/>
            <person name="Hess S."/>
            <person name="Burger G."/>
            <person name="Lang B.F."/>
            <person name="Susko E."/>
            <person name="Slamovits C.H."/>
            <person name="Roger A.J."/>
        </authorList>
    </citation>
    <scope>NUCLEOTIDE SEQUENCE [LARGE SCALE GENOMIC DNA]</scope>
    <source>
        <strain evidence="14">HOLO01</strain>
    </source>
</reference>
<comment type="similarity">
    <text evidence="1 8 11">Belongs to the DnaA family.</text>
</comment>
<dbReference type="FunFam" id="3.40.50.300:FF:000668">
    <property type="entry name" value="Chromosomal replication initiator protein DnaA"/>
    <property type="match status" value="1"/>
</dbReference>
<comment type="subcellular location">
    <subcellularLocation>
        <location evidence="8">Cytoplasm</location>
    </subcellularLocation>
</comment>
<dbReference type="PANTHER" id="PTHR30050:SF2">
    <property type="entry name" value="CHROMOSOMAL REPLICATION INITIATOR PROTEIN DNAA"/>
    <property type="match status" value="1"/>
</dbReference>
<evidence type="ECO:0000256" key="5">
    <source>
        <dbReference type="ARBA" id="ARBA00022840"/>
    </source>
</evidence>
<dbReference type="RefSeq" id="WP_130154155.1">
    <property type="nucleotide sequence ID" value="NZ_SCFB01000006.1"/>
</dbReference>
<keyword evidence="2 8" id="KW-0963">Cytoplasm</keyword>
<evidence type="ECO:0000256" key="2">
    <source>
        <dbReference type="ARBA" id="ARBA00022490"/>
    </source>
</evidence>
<comment type="function">
    <text evidence="8 10">Plays an essential role in the initiation and regulation of chromosomal replication. ATP-DnaA binds to the origin of replication (oriC) to initiate formation of the DNA replication initiation complex once per cell cycle. Binds the DnaA box (a 9 base pair repeat at the origin) and separates the double-stranded (ds)DNA. Forms a right-handed helical filament on oriC DNA; dsDNA binds to the exterior of the filament while single-stranded (ss)DNA is stabiized in the filament's interior. The ATP-DnaA-oriC complex binds and stabilizes one strand of the AT-rich DNA unwinding element (DUE), permitting loading of DNA polymerase. After initiation quickly degrades to an ADP-DnaA complex that is not apt for DNA replication. Binds acidic phospholipids.</text>
</comment>
<evidence type="ECO:0000256" key="9">
    <source>
        <dbReference type="NCBIfam" id="TIGR00362"/>
    </source>
</evidence>
<gene>
    <name evidence="8 14" type="primary">dnaA</name>
    <name evidence="14" type="ORF">EQU50_05595</name>
</gene>
<evidence type="ECO:0000256" key="7">
    <source>
        <dbReference type="ARBA" id="ARBA00023125"/>
    </source>
</evidence>
<evidence type="ECO:0000256" key="10">
    <source>
        <dbReference type="RuleBase" id="RU000577"/>
    </source>
</evidence>
<dbReference type="CDD" id="cd06571">
    <property type="entry name" value="Bac_DnaA_C"/>
    <property type="match status" value="1"/>
</dbReference>
<dbReference type="SMART" id="SM00760">
    <property type="entry name" value="Bac_DnaA_C"/>
    <property type="match status" value="1"/>
</dbReference>
<sequence length="459" mass="52543">MTVLSTLPDSTELLKILWKEVSEKLIHELGETVFKSWLQPLNVENLEDGCLYLTVPTRFVKDWVLANYGEKLLYHWKAALPEVKKLAIKVQSVASEGLKISPQDRFSSPEETLDEQREDVGAALDSRFTFENFVVGKPNEFAYAAALRVAESDAPLFNPLFLYGGVGLGKTHLMHAIAWHIKKVHPQRKVIYLSAEKFMYQFIRALRYKDTVSFKEQFRTVDVLMIDDVQFIGGKETTQEEFFHTFNALVDNNRQVIMSADKSPSDLEKMEERLKSRLAWGLVADIHPTTYELRLGVLQAKAESMKVDVPKEVMEFLAFKISSNIRELEGALNRIVAHVTLVGRNITLDTTQDVLRDLLRSNDRRLSVEDIQKHVCEFYNVKMSDLLSSRRLQNIVRPRQVAMYLSKILTSKSLPEIGRKFSGRDHTTVLHAVKKIQEISAKDGEFASDIDILRRSLEN</sequence>
<evidence type="ECO:0000256" key="3">
    <source>
        <dbReference type="ARBA" id="ARBA00022705"/>
    </source>
</evidence>
<dbReference type="InterPro" id="IPR003593">
    <property type="entry name" value="AAA+_ATPase"/>
</dbReference>
<protein>
    <recommendedName>
        <fullName evidence="8 9">Chromosomal replication initiator protein DnaA</fullName>
    </recommendedName>
</protein>
<comment type="subunit">
    <text evidence="8">Oligomerizes as a right-handed, spiral filament on DNA at oriC.</text>
</comment>
<feature type="region of interest" description="Domain IV, binds dsDNA" evidence="8">
    <location>
        <begin position="340"/>
        <end position="459"/>
    </location>
</feature>
<dbReference type="CDD" id="cd00009">
    <property type="entry name" value="AAA"/>
    <property type="match status" value="1"/>
</dbReference>
<keyword evidence="4 8" id="KW-0547">Nucleotide-binding</keyword>
<keyword evidence="3 8" id="KW-0235">DNA replication</keyword>
<keyword evidence="7 8" id="KW-0238">DNA-binding</keyword>
<dbReference type="PROSITE" id="PS01008">
    <property type="entry name" value="DNAA"/>
    <property type="match status" value="1"/>
</dbReference>
<feature type="binding site" evidence="8">
    <location>
        <position position="171"/>
    </location>
    <ligand>
        <name>ATP</name>
        <dbReference type="ChEBI" id="CHEBI:30616"/>
    </ligand>
</feature>
<evidence type="ECO:0000256" key="1">
    <source>
        <dbReference type="ARBA" id="ARBA00006583"/>
    </source>
</evidence>
<feature type="region of interest" description="Domain III, AAA+ region" evidence="8">
    <location>
        <begin position="123"/>
        <end position="339"/>
    </location>
</feature>
<dbReference type="InterPro" id="IPR038454">
    <property type="entry name" value="DnaA_N_sf"/>
</dbReference>
<proteinExistence type="inferred from homology"/>
<dbReference type="PANTHER" id="PTHR30050">
    <property type="entry name" value="CHROMOSOMAL REPLICATION INITIATOR PROTEIN DNAA"/>
    <property type="match status" value="1"/>
</dbReference>